<dbReference type="eggNOG" id="COG0179">
    <property type="taxonomic scope" value="Bacteria"/>
</dbReference>
<name>W0HLR0_9GAMM</name>
<organism evidence="4 5">
    <name type="scientific">Candidatus Sodalis pierantonii str. SOPE</name>
    <dbReference type="NCBI Taxonomy" id="2342"/>
    <lineage>
        <taxon>Bacteria</taxon>
        <taxon>Pseudomonadati</taxon>
        <taxon>Pseudomonadota</taxon>
        <taxon>Gammaproteobacteria</taxon>
        <taxon>Enterobacterales</taxon>
        <taxon>Bruguierivoracaceae</taxon>
        <taxon>Sodalis</taxon>
    </lineage>
</organism>
<gene>
    <name evidence="4" type="ORF">SOPEG_0337</name>
</gene>
<dbReference type="PANTHER" id="PTHR42796">
    <property type="entry name" value="FUMARYLACETOACETATE HYDROLASE DOMAIN-CONTAINING PROTEIN 2A-RELATED"/>
    <property type="match status" value="1"/>
</dbReference>
<dbReference type="AlphaFoldDB" id="W0HLR0"/>
<dbReference type="RefSeq" id="WP_025244084.1">
    <property type="nucleotide sequence ID" value="NZ_CP006568.1"/>
</dbReference>
<dbReference type="PATRIC" id="fig|2342.5.peg.328"/>
<dbReference type="InterPro" id="IPR036663">
    <property type="entry name" value="Fumarylacetoacetase_C_sf"/>
</dbReference>
<dbReference type="HOGENOM" id="CLU_028458_3_4_6"/>
<dbReference type="GO" id="GO:0046872">
    <property type="term" value="F:metal ion binding"/>
    <property type="evidence" value="ECO:0007669"/>
    <property type="project" value="UniProtKB-KW"/>
</dbReference>
<evidence type="ECO:0000259" key="3">
    <source>
        <dbReference type="Pfam" id="PF01557"/>
    </source>
</evidence>
<dbReference type="PANTHER" id="PTHR42796:SF4">
    <property type="entry name" value="FUMARYLACETOACETATE HYDROLASE DOMAIN-CONTAINING PROTEIN 2A"/>
    <property type="match status" value="1"/>
</dbReference>
<evidence type="ECO:0000256" key="1">
    <source>
        <dbReference type="ARBA" id="ARBA00010211"/>
    </source>
</evidence>
<dbReference type="SUPFAM" id="SSF56529">
    <property type="entry name" value="FAH"/>
    <property type="match status" value="1"/>
</dbReference>
<dbReference type="Gene3D" id="3.90.850.10">
    <property type="entry name" value="Fumarylacetoacetase-like, C-terminal domain"/>
    <property type="match status" value="1"/>
</dbReference>
<dbReference type="STRING" id="2342.SOPEG_0337"/>
<feature type="domain" description="Fumarylacetoacetase-like C-terminal" evidence="3">
    <location>
        <begin position="72"/>
        <end position="278"/>
    </location>
</feature>
<evidence type="ECO:0000313" key="4">
    <source>
        <dbReference type="EMBL" id="AHF73018.1"/>
    </source>
</evidence>
<reference evidence="4 5" key="1">
    <citation type="journal article" date="2014" name="Genome Biol. Evol.">
        <title>Genome degeneration and adaptation in a nascent stage of symbiosis.</title>
        <authorList>
            <person name="Oakeson K.F."/>
            <person name="Gil R."/>
            <person name="Clayton A.L."/>
            <person name="Dunn D.M."/>
            <person name="von Niederhausern A.C."/>
            <person name="Hamil C."/>
            <person name="Aoyagi A."/>
            <person name="Duval B."/>
            <person name="Baca A."/>
            <person name="Silva F.J."/>
            <person name="Vallier A."/>
            <person name="Jackson D.G."/>
            <person name="Latorre A."/>
            <person name="Weiss R.B."/>
            <person name="Heddi A."/>
            <person name="Moya A."/>
            <person name="Dale C."/>
        </authorList>
    </citation>
    <scope>NUCLEOTIDE SEQUENCE [LARGE SCALE GENOMIC DNA]</scope>
    <source>
        <strain evidence="5">none</strain>
    </source>
</reference>
<dbReference type="InterPro" id="IPR011234">
    <property type="entry name" value="Fumarylacetoacetase-like_C"/>
</dbReference>
<sequence length="283" mass="30691">MKLLRYGPPGEERPALPDGDGQLRSLAGEIEDIAGETLLPAALDRLRALDPATLPKVAGDPRIGPCVGRVGKFVCIRLNYADHAAETDAAIPTESIVFNKWISVISGPFDALHIPRGSLKTDWEVELGVVIGQGGRDIAEQDALQHVAGYCVVNDVSERNWQLERGGTWDKGKGYDSFGPIGPWLVTADEDEIADPQALQLWLEVDGKRYQAGSTATMIFSVKEIISYLSRFMRLLPGDIIATGTPPGVGMGQKPQPVFLRAGQRLRLGVEGLGEQRQLTVQD</sequence>
<comment type="similarity">
    <text evidence="1">Belongs to the FAH family.</text>
</comment>
<evidence type="ECO:0000256" key="2">
    <source>
        <dbReference type="ARBA" id="ARBA00022723"/>
    </source>
</evidence>
<protein>
    <submittedName>
        <fullName evidence="4">5-carboxymethyl-2-hydroxymuconate Delta-isomerase</fullName>
    </submittedName>
</protein>
<dbReference type="Proteomes" id="UP000019025">
    <property type="component" value="Chromosome"/>
</dbReference>
<keyword evidence="4" id="KW-0413">Isomerase</keyword>
<dbReference type="InterPro" id="IPR051121">
    <property type="entry name" value="FAH"/>
</dbReference>
<dbReference type="EMBL" id="CP006568">
    <property type="protein sequence ID" value="AHF73018.1"/>
    <property type="molecule type" value="Genomic_DNA"/>
</dbReference>
<evidence type="ECO:0000313" key="5">
    <source>
        <dbReference type="Proteomes" id="UP000019025"/>
    </source>
</evidence>
<proteinExistence type="inferred from homology"/>
<keyword evidence="5" id="KW-1185">Reference proteome</keyword>
<dbReference type="KEGG" id="pes:SOPEG_0337"/>
<dbReference type="GO" id="GO:0044281">
    <property type="term" value="P:small molecule metabolic process"/>
    <property type="evidence" value="ECO:0007669"/>
    <property type="project" value="UniProtKB-ARBA"/>
</dbReference>
<dbReference type="GO" id="GO:0016853">
    <property type="term" value="F:isomerase activity"/>
    <property type="evidence" value="ECO:0007669"/>
    <property type="project" value="UniProtKB-KW"/>
</dbReference>
<accession>W0HLR0</accession>
<keyword evidence="2" id="KW-0479">Metal-binding</keyword>
<dbReference type="Pfam" id="PF01557">
    <property type="entry name" value="FAA_hydrolase"/>
    <property type="match status" value="1"/>
</dbReference>